<feature type="domain" description="F-box/LRR-repeat protein 15/At3g58940/PEG3-like LRR" evidence="2">
    <location>
        <begin position="115"/>
        <end position="218"/>
    </location>
</feature>
<gene>
    <name evidence="3" type="ORF">C3L33_06315</name>
</gene>
<dbReference type="AlphaFoldDB" id="A0A6A4M584"/>
<name>A0A6A4M584_9ERIC</name>
<organism evidence="3 4">
    <name type="scientific">Rhododendron williamsianum</name>
    <dbReference type="NCBI Taxonomy" id="262921"/>
    <lineage>
        <taxon>Eukaryota</taxon>
        <taxon>Viridiplantae</taxon>
        <taxon>Streptophyta</taxon>
        <taxon>Embryophyta</taxon>
        <taxon>Tracheophyta</taxon>
        <taxon>Spermatophyta</taxon>
        <taxon>Magnoliopsida</taxon>
        <taxon>eudicotyledons</taxon>
        <taxon>Gunneridae</taxon>
        <taxon>Pentapetalae</taxon>
        <taxon>asterids</taxon>
        <taxon>Ericales</taxon>
        <taxon>Ericaceae</taxon>
        <taxon>Ericoideae</taxon>
        <taxon>Rhodoreae</taxon>
        <taxon>Rhododendron</taxon>
    </lineage>
</organism>
<protein>
    <recommendedName>
        <fullName evidence="2">F-box/LRR-repeat protein 15/At3g58940/PEG3-like LRR domain-containing protein</fullName>
    </recommendedName>
</protein>
<dbReference type="OrthoDB" id="1939276at2759"/>
<evidence type="ECO:0000256" key="1">
    <source>
        <dbReference type="SAM" id="MobiDB-lite"/>
    </source>
</evidence>
<keyword evidence="4" id="KW-1185">Reference proteome</keyword>
<dbReference type="PANTHER" id="PTHR34145:SF28">
    <property type="entry name" value="F-BOX DOMAIN-CONTAINING PROTEIN"/>
    <property type="match status" value="1"/>
</dbReference>
<reference evidence="3 4" key="1">
    <citation type="journal article" date="2019" name="Genome Biol. Evol.">
        <title>The Rhododendron genome and chromosomal organization provide insight into shared whole-genome duplications across the heath family (Ericaceae).</title>
        <authorList>
            <person name="Soza V.L."/>
            <person name="Lindsley D."/>
            <person name="Waalkes A."/>
            <person name="Ramage E."/>
            <person name="Patwardhan R.P."/>
            <person name="Burton J.N."/>
            <person name="Adey A."/>
            <person name="Kumar A."/>
            <person name="Qiu R."/>
            <person name="Shendure J."/>
            <person name="Hall B."/>
        </authorList>
    </citation>
    <scope>NUCLEOTIDE SEQUENCE [LARGE SCALE GENOMIC DNA]</scope>
    <source>
        <strain evidence="3">RSF 1966-606</strain>
    </source>
</reference>
<feature type="region of interest" description="Disordered" evidence="1">
    <location>
        <begin position="1"/>
        <end position="20"/>
    </location>
</feature>
<dbReference type="SUPFAM" id="SSF52047">
    <property type="entry name" value="RNI-like"/>
    <property type="match status" value="1"/>
</dbReference>
<evidence type="ECO:0000259" key="2">
    <source>
        <dbReference type="Pfam" id="PF24758"/>
    </source>
</evidence>
<dbReference type="InterPro" id="IPR055411">
    <property type="entry name" value="LRR_FXL15/At3g58940/PEG3-like"/>
</dbReference>
<comment type="caution">
    <text evidence="3">The sequence shown here is derived from an EMBL/GenBank/DDBJ whole genome shotgun (WGS) entry which is preliminary data.</text>
</comment>
<evidence type="ECO:0000313" key="4">
    <source>
        <dbReference type="Proteomes" id="UP000428333"/>
    </source>
</evidence>
<dbReference type="EMBL" id="QEFC01000938">
    <property type="protein sequence ID" value="KAE9461768.1"/>
    <property type="molecule type" value="Genomic_DNA"/>
</dbReference>
<dbReference type="Proteomes" id="UP000428333">
    <property type="component" value="Linkage Group LG04"/>
</dbReference>
<feature type="non-terminal residue" evidence="3">
    <location>
        <position position="1"/>
    </location>
</feature>
<dbReference type="InterPro" id="IPR053772">
    <property type="entry name" value="At1g61320/At1g61330-like"/>
</dbReference>
<evidence type="ECO:0000313" key="3">
    <source>
        <dbReference type="EMBL" id="KAE9461768.1"/>
    </source>
</evidence>
<dbReference type="PANTHER" id="PTHR34145">
    <property type="entry name" value="OS02G0105600 PROTEIN"/>
    <property type="match status" value="1"/>
</dbReference>
<accession>A0A6A4M584</accession>
<proteinExistence type="predicted"/>
<sequence>MSSLLNSDLNHPPSPDFDLQSSDYDNYLAFSLRTQPSSKRRRTSGRVRKPAVDRITALPSLYSSTSYPSYPSKTPSKPSFVEFVDKTIVLCTCSKLKKFGVRFPYQPDYASNVHLWIRFATGRGTEELQLDFDLSDLYEDDSYLLPQHLYTNSSLKALQFSMCNVMPKVVVCWNSLKKLTIGYAKLSEDVIQKILAGSPVLEILELYYFYGFNSLRVSNAM</sequence>
<dbReference type="Pfam" id="PF24758">
    <property type="entry name" value="LRR_At5g56370"/>
    <property type="match status" value="1"/>
</dbReference>